<sequence>MGKVLIGHSLYVLPRLQRRFGGVFMDSRGSRYDRELELMEEADLLEPGAVIVADNVLKPGAPLFLWRITRDPCFDTEICPVGEFAMPAKDWVSVSVYRSGGASAAGGARPTSIQVLEEELRRLLLECLPDEEEALCKMGFQHCTEYKDGHSYMEGYFHALPHSAASVESIHPRHMRRKLRRAAAPLPLRAFIEAVRRCNRLSLEAMQAELRRSGEGKHLADVLARSAHFADLSIQIHWGEEVLAEEAMWHVDAANSFLHMAVGLQGRRALHAKRARRRTAKTAAERLWQEPGASYVGSPCCYPHAVEYPEVTWDRRIVAVQCRLLLTEEEMFGDRQNLSLLLDTDPEGNTASIVFRQTEAWPFRLPGLAEVQAVMKEMELS</sequence>
<dbReference type="PANTHER" id="PTHR43836">
    <property type="entry name" value="CATECHOL O-METHYLTRANSFERASE 1-RELATED"/>
    <property type="match status" value="1"/>
</dbReference>
<dbReference type="Gene3D" id="3.40.50.150">
    <property type="entry name" value="Vaccinia Virus protein VP39"/>
    <property type="match status" value="1"/>
</dbReference>
<proteinExistence type="predicted"/>
<dbReference type="InterPro" id="IPR029063">
    <property type="entry name" value="SAM-dependent_MTases_sf"/>
</dbReference>
<dbReference type="AlphaFoldDB" id="A0AA36NBD9"/>
<gene>
    <name evidence="1" type="ORF">EVOR1521_LOCUS24230</name>
</gene>
<dbReference type="SUPFAM" id="SSF53335">
    <property type="entry name" value="S-adenosyl-L-methionine-dependent methyltransferases"/>
    <property type="match status" value="1"/>
</dbReference>
<evidence type="ECO:0000313" key="1">
    <source>
        <dbReference type="EMBL" id="CAJ1401002.1"/>
    </source>
</evidence>
<keyword evidence="2" id="KW-1185">Reference proteome</keyword>
<dbReference type="GO" id="GO:0008171">
    <property type="term" value="F:O-methyltransferase activity"/>
    <property type="evidence" value="ECO:0007669"/>
    <property type="project" value="TreeGrafter"/>
</dbReference>
<accession>A0AA36NBD9</accession>
<protein>
    <submittedName>
        <fullName evidence="1">Uncharacterized protein</fullName>
    </submittedName>
</protein>
<organism evidence="1 2">
    <name type="scientific">Effrenium voratum</name>
    <dbReference type="NCBI Taxonomy" id="2562239"/>
    <lineage>
        <taxon>Eukaryota</taxon>
        <taxon>Sar</taxon>
        <taxon>Alveolata</taxon>
        <taxon>Dinophyceae</taxon>
        <taxon>Suessiales</taxon>
        <taxon>Symbiodiniaceae</taxon>
        <taxon>Effrenium</taxon>
    </lineage>
</organism>
<dbReference type="PANTHER" id="PTHR43836:SF2">
    <property type="entry name" value="CATECHOL O-METHYLTRANSFERASE 1-RELATED"/>
    <property type="match status" value="1"/>
</dbReference>
<comment type="caution">
    <text evidence="1">The sequence shown here is derived from an EMBL/GenBank/DDBJ whole genome shotgun (WGS) entry which is preliminary data.</text>
</comment>
<dbReference type="Proteomes" id="UP001178507">
    <property type="component" value="Unassembled WGS sequence"/>
</dbReference>
<evidence type="ECO:0000313" key="2">
    <source>
        <dbReference type="Proteomes" id="UP001178507"/>
    </source>
</evidence>
<name>A0AA36NBD9_9DINO</name>
<dbReference type="EMBL" id="CAUJNA010003394">
    <property type="protein sequence ID" value="CAJ1401002.1"/>
    <property type="molecule type" value="Genomic_DNA"/>
</dbReference>
<reference evidence="1" key="1">
    <citation type="submission" date="2023-08" db="EMBL/GenBank/DDBJ databases">
        <authorList>
            <person name="Chen Y."/>
            <person name="Shah S."/>
            <person name="Dougan E. K."/>
            <person name="Thang M."/>
            <person name="Chan C."/>
        </authorList>
    </citation>
    <scope>NUCLEOTIDE SEQUENCE</scope>
</reference>